<evidence type="ECO:0000256" key="6">
    <source>
        <dbReference type="ARBA" id="ARBA00024019"/>
    </source>
</evidence>
<dbReference type="EMBL" id="JACMSC010000013">
    <property type="protein sequence ID" value="KAG6494220.1"/>
    <property type="molecule type" value="Genomic_DNA"/>
</dbReference>
<evidence type="ECO:0000256" key="8">
    <source>
        <dbReference type="PROSITE-ProRule" id="PRU00094"/>
    </source>
</evidence>
<keyword evidence="2 8" id="KW-0863">Zinc-finger</keyword>
<protein>
    <recommendedName>
        <fullName evidence="10">GATA-type domain-containing protein</fullName>
    </recommendedName>
</protein>
<dbReference type="GO" id="GO:0043565">
    <property type="term" value="F:sequence-specific DNA binding"/>
    <property type="evidence" value="ECO:0007669"/>
    <property type="project" value="InterPro"/>
</dbReference>
<evidence type="ECO:0000256" key="2">
    <source>
        <dbReference type="ARBA" id="ARBA00022771"/>
    </source>
</evidence>
<evidence type="ECO:0000256" key="7">
    <source>
        <dbReference type="ARBA" id="ARBA00037539"/>
    </source>
</evidence>
<dbReference type="SMART" id="SM00401">
    <property type="entry name" value="ZnF_GATA"/>
    <property type="match status" value="1"/>
</dbReference>
<evidence type="ECO:0000256" key="1">
    <source>
        <dbReference type="ARBA" id="ARBA00022723"/>
    </source>
</evidence>
<proteinExistence type="inferred from homology"/>
<organism evidence="11 12">
    <name type="scientific">Zingiber officinale</name>
    <name type="common">Ginger</name>
    <name type="synonym">Amomum zingiber</name>
    <dbReference type="NCBI Taxonomy" id="94328"/>
    <lineage>
        <taxon>Eukaryota</taxon>
        <taxon>Viridiplantae</taxon>
        <taxon>Streptophyta</taxon>
        <taxon>Embryophyta</taxon>
        <taxon>Tracheophyta</taxon>
        <taxon>Spermatophyta</taxon>
        <taxon>Magnoliopsida</taxon>
        <taxon>Liliopsida</taxon>
        <taxon>Zingiberales</taxon>
        <taxon>Zingiberaceae</taxon>
        <taxon>Zingiber</taxon>
    </lineage>
</organism>
<evidence type="ECO:0000256" key="4">
    <source>
        <dbReference type="ARBA" id="ARBA00023015"/>
    </source>
</evidence>
<comment type="caution">
    <text evidence="11">The sequence shown here is derived from an EMBL/GenBank/DDBJ whole genome shotgun (WGS) entry which is preliminary data.</text>
</comment>
<dbReference type="PROSITE" id="PS50114">
    <property type="entry name" value="GATA_ZN_FINGER_2"/>
    <property type="match status" value="1"/>
</dbReference>
<keyword evidence="9" id="KW-0812">Transmembrane</keyword>
<dbReference type="PANTHER" id="PTHR47172">
    <property type="entry name" value="OS01G0976800 PROTEIN"/>
    <property type="match status" value="1"/>
</dbReference>
<feature type="domain" description="GATA-type" evidence="10">
    <location>
        <begin position="49"/>
        <end position="105"/>
    </location>
</feature>
<keyword evidence="3" id="KW-0862">Zinc</keyword>
<dbReference type="Pfam" id="PF00320">
    <property type="entry name" value="GATA"/>
    <property type="match status" value="1"/>
</dbReference>
<dbReference type="Gene3D" id="3.30.50.10">
    <property type="entry name" value="Erythroid Transcription Factor GATA-1, subunit A"/>
    <property type="match status" value="1"/>
</dbReference>
<sequence length="164" mass="18325">MDDSSLEMVLCSCSLPFSLVFWFVLRRFIRFSLRFVAQSPGSVDPSSSGCELKSCEYCRTTTTPLWRAGPSGPKSLCNACGIRYRKNRRAPPAMKKEKRETTASSAAAGGVEKLNKVPLKLQVLGLGLWDQRSTIQKRQRWRRNMTGEEEQAAVLLMALSSGFL</sequence>
<dbReference type="SUPFAM" id="SSF57716">
    <property type="entry name" value="Glucocorticoid receptor-like (DNA-binding domain)"/>
    <property type="match status" value="1"/>
</dbReference>
<evidence type="ECO:0000313" key="11">
    <source>
        <dbReference type="EMBL" id="KAG6494220.1"/>
    </source>
</evidence>
<dbReference type="CDD" id="cd00202">
    <property type="entry name" value="ZnF_GATA"/>
    <property type="match status" value="1"/>
</dbReference>
<evidence type="ECO:0000259" key="10">
    <source>
        <dbReference type="PROSITE" id="PS50114"/>
    </source>
</evidence>
<evidence type="ECO:0000256" key="9">
    <source>
        <dbReference type="SAM" id="Phobius"/>
    </source>
</evidence>
<dbReference type="GO" id="GO:0006355">
    <property type="term" value="P:regulation of DNA-templated transcription"/>
    <property type="evidence" value="ECO:0007669"/>
    <property type="project" value="InterPro"/>
</dbReference>
<dbReference type="Proteomes" id="UP000734854">
    <property type="component" value="Unassembled WGS sequence"/>
</dbReference>
<evidence type="ECO:0000256" key="5">
    <source>
        <dbReference type="ARBA" id="ARBA00023163"/>
    </source>
</evidence>
<keyword evidence="12" id="KW-1185">Reference proteome</keyword>
<dbReference type="InterPro" id="IPR000679">
    <property type="entry name" value="Znf_GATA"/>
</dbReference>
<gene>
    <name evidence="11" type="ORF">ZIOFF_049239</name>
</gene>
<dbReference type="PANTHER" id="PTHR47172:SF31">
    <property type="entry name" value="(WILD MALAYSIAN BANANA) HYPOTHETICAL PROTEIN"/>
    <property type="match status" value="1"/>
</dbReference>
<keyword evidence="4" id="KW-0805">Transcription regulation</keyword>
<reference evidence="11 12" key="1">
    <citation type="submission" date="2020-08" db="EMBL/GenBank/DDBJ databases">
        <title>Plant Genome Project.</title>
        <authorList>
            <person name="Zhang R.-G."/>
        </authorList>
    </citation>
    <scope>NUCLEOTIDE SEQUENCE [LARGE SCALE GENOMIC DNA]</scope>
    <source>
        <tissue evidence="11">Rhizome</tissue>
    </source>
</reference>
<accession>A0A8J5FWL2</accession>
<keyword evidence="9" id="KW-0472">Membrane</keyword>
<keyword evidence="1" id="KW-0479">Metal-binding</keyword>
<dbReference type="AlphaFoldDB" id="A0A8J5FWL2"/>
<evidence type="ECO:0000313" key="12">
    <source>
        <dbReference type="Proteomes" id="UP000734854"/>
    </source>
</evidence>
<dbReference type="GO" id="GO:0008270">
    <property type="term" value="F:zinc ion binding"/>
    <property type="evidence" value="ECO:0007669"/>
    <property type="project" value="UniProtKB-KW"/>
</dbReference>
<dbReference type="InterPro" id="IPR013088">
    <property type="entry name" value="Znf_NHR/GATA"/>
</dbReference>
<feature type="transmembrane region" description="Helical" evidence="9">
    <location>
        <begin position="6"/>
        <end position="25"/>
    </location>
</feature>
<comment type="similarity">
    <text evidence="6">Belongs to the type IV zinc-finger family. Class B subfamily.</text>
</comment>
<comment type="function">
    <text evidence="7">Transcriptional regulator that specifically binds 5'-GATA-3' or 5'-GAT-3' motifs within gene promoters.</text>
</comment>
<keyword evidence="5" id="KW-0804">Transcription</keyword>
<evidence type="ECO:0000256" key="3">
    <source>
        <dbReference type="ARBA" id="ARBA00022833"/>
    </source>
</evidence>
<name>A0A8J5FWL2_ZINOF</name>
<keyword evidence="9" id="KW-1133">Transmembrane helix</keyword>